<organism evidence="1 2">
    <name type="scientific">Ensete ventricosum</name>
    <name type="common">Abyssinian banana</name>
    <name type="synonym">Musa ensete</name>
    <dbReference type="NCBI Taxonomy" id="4639"/>
    <lineage>
        <taxon>Eukaryota</taxon>
        <taxon>Viridiplantae</taxon>
        <taxon>Streptophyta</taxon>
        <taxon>Embryophyta</taxon>
        <taxon>Tracheophyta</taxon>
        <taxon>Spermatophyta</taxon>
        <taxon>Magnoliopsida</taxon>
        <taxon>Liliopsida</taxon>
        <taxon>Zingiberales</taxon>
        <taxon>Musaceae</taxon>
        <taxon>Ensete</taxon>
    </lineage>
</organism>
<gene>
    <name evidence="1" type="ORF">B296_00058615</name>
</gene>
<dbReference type="AlphaFoldDB" id="A0A426X667"/>
<reference evidence="1 2" key="1">
    <citation type="journal article" date="2014" name="Agronomy (Basel)">
        <title>A Draft Genome Sequence for Ensete ventricosum, the Drought-Tolerant Tree Against Hunger.</title>
        <authorList>
            <person name="Harrison J."/>
            <person name="Moore K.A."/>
            <person name="Paszkiewicz K."/>
            <person name="Jones T."/>
            <person name="Grant M."/>
            <person name="Ambacheew D."/>
            <person name="Muzemil S."/>
            <person name="Studholme D.J."/>
        </authorList>
    </citation>
    <scope>NUCLEOTIDE SEQUENCE [LARGE SCALE GENOMIC DNA]</scope>
</reference>
<name>A0A426X667_ENSVE</name>
<evidence type="ECO:0000313" key="2">
    <source>
        <dbReference type="Proteomes" id="UP000287651"/>
    </source>
</evidence>
<proteinExistence type="predicted"/>
<dbReference type="Proteomes" id="UP000287651">
    <property type="component" value="Unassembled WGS sequence"/>
</dbReference>
<evidence type="ECO:0000313" key="1">
    <source>
        <dbReference type="EMBL" id="RRT34972.1"/>
    </source>
</evidence>
<comment type="caution">
    <text evidence="1">The sequence shown here is derived from an EMBL/GenBank/DDBJ whole genome shotgun (WGS) entry which is preliminary data.</text>
</comment>
<sequence>MHRVDAVGNSPGVRRELAEGIGSLPGWRKGVRQKKIETRRKIVRGLIMTGAMELQLDDGPRSSLSIGPGFRQCSGISPKFARRFTEGIEKLAGNMPGDHRKKIG</sequence>
<accession>A0A426X667</accession>
<protein>
    <submittedName>
        <fullName evidence="1">Uncharacterized protein</fullName>
    </submittedName>
</protein>
<dbReference type="EMBL" id="AMZH03025783">
    <property type="protein sequence ID" value="RRT34972.1"/>
    <property type="molecule type" value="Genomic_DNA"/>
</dbReference>